<gene>
    <name evidence="2" type="ORF">AJ79_07061</name>
</gene>
<accession>A0A2B7X6F9</accession>
<dbReference type="AlphaFoldDB" id="A0A2B7X6F9"/>
<dbReference type="CDD" id="cd18186">
    <property type="entry name" value="BTB_POZ_ZBTB_KLHL-like"/>
    <property type="match status" value="1"/>
</dbReference>
<dbReference type="InterPro" id="IPR011333">
    <property type="entry name" value="SKP1/BTB/POZ_sf"/>
</dbReference>
<feature type="domain" description="BTB" evidence="1">
    <location>
        <begin position="45"/>
        <end position="112"/>
    </location>
</feature>
<dbReference type="Proteomes" id="UP000223968">
    <property type="component" value="Unassembled WGS sequence"/>
</dbReference>
<dbReference type="SUPFAM" id="SSF54695">
    <property type="entry name" value="POZ domain"/>
    <property type="match status" value="1"/>
</dbReference>
<organism evidence="2 3">
    <name type="scientific">Helicocarpus griseus UAMH5409</name>
    <dbReference type="NCBI Taxonomy" id="1447875"/>
    <lineage>
        <taxon>Eukaryota</taxon>
        <taxon>Fungi</taxon>
        <taxon>Dikarya</taxon>
        <taxon>Ascomycota</taxon>
        <taxon>Pezizomycotina</taxon>
        <taxon>Eurotiomycetes</taxon>
        <taxon>Eurotiomycetidae</taxon>
        <taxon>Onygenales</taxon>
        <taxon>Ajellomycetaceae</taxon>
        <taxon>Helicocarpus</taxon>
    </lineage>
</organism>
<evidence type="ECO:0000313" key="3">
    <source>
        <dbReference type="Proteomes" id="UP000223968"/>
    </source>
</evidence>
<reference evidence="2 3" key="1">
    <citation type="submission" date="2017-10" db="EMBL/GenBank/DDBJ databases">
        <title>Comparative genomics in systemic dimorphic fungi from Ajellomycetaceae.</title>
        <authorList>
            <person name="Munoz J.F."/>
            <person name="Mcewen J.G."/>
            <person name="Clay O.K."/>
            <person name="Cuomo C.A."/>
        </authorList>
    </citation>
    <scope>NUCLEOTIDE SEQUENCE [LARGE SCALE GENOMIC DNA]</scope>
    <source>
        <strain evidence="2 3">UAMH5409</strain>
    </source>
</reference>
<dbReference type="OrthoDB" id="6359816at2759"/>
<proteinExistence type="predicted"/>
<sequence length="138" mass="16125">MDMSFGFNDFNQGSSYQTRKSVYDTKLQCYSLQVSERYCMGSEFYDVTLRTFTREEFKVNKVILCMHSEVFCDALLGDGKKLDVIQFPPEEDPRAVKALVEFMYSFRYPAGQQKAKDYDDISLHIKVFQLADRTKCQN</sequence>
<evidence type="ECO:0000259" key="1">
    <source>
        <dbReference type="PROSITE" id="PS50097"/>
    </source>
</evidence>
<dbReference type="EMBL" id="PDNB01000135">
    <property type="protein sequence ID" value="PGH04535.1"/>
    <property type="molecule type" value="Genomic_DNA"/>
</dbReference>
<evidence type="ECO:0000313" key="2">
    <source>
        <dbReference type="EMBL" id="PGH04535.1"/>
    </source>
</evidence>
<dbReference type="Gene3D" id="3.30.710.10">
    <property type="entry name" value="Potassium Channel Kv1.1, Chain A"/>
    <property type="match status" value="1"/>
</dbReference>
<comment type="caution">
    <text evidence="2">The sequence shown here is derived from an EMBL/GenBank/DDBJ whole genome shotgun (WGS) entry which is preliminary data.</text>
</comment>
<dbReference type="Pfam" id="PF00651">
    <property type="entry name" value="BTB"/>
    <property type="match status" value="1"/>
</dbReference>
<dbReference type="InterPro" id="IPR000210">
    <property type="entry name" value="BTB/POZ_dom"/>
</dbReference>
<dbReference type="PROSITE" id="PS50097">
    <property type="entry name" value="BTB"/>
    <property type="match status" value="1"/>
</dbReference>
<protein>
    <recommendedName>
        <fullName evidence="1">BTB domain-containing protein</fullName>
    </recommendedName>
</protein>
<keyword evidence="3" id="KW-1185">Reference proteome</keyword>
<name>A0A2B7X6F9_9EURO</name>